<comment type="similarity">
    <text evidence="1">Belongs to the asp23 family.</text>
</comment>
<geneLocation type="plasmid" evidence="2">
    <name>unnamed1</name>
</geneLocation>
<name>A0A0F7C136_BRELA</name>
<evidence type="ECO:0008006" key="3">
    <source>
        <dbReference type="Google" id="ProtNLM"/>
    </source>
</evidence>
<organism evidence="2">
    <name type="scientific">Brevibacillus laterosporus</name>
    <name type="common">Bacillus laterosporus</name>
    <dbReference type="NCBI Taxonomy" id="1465"/>
    <lineage>
        <taxon>Bacteria</taxon>
        <taxon>Bacillati</taxon>
        <taxon>Bacillota</taxon>
        <taxon>Bacilli</taxon>
        <taxon>Bacillales</taxon>
        <taxon>Paenibacillaceae</taxon>
        <taxon>Brevibacillus</taxon>
    </lineage>
</organism>
<protein>
    <recommendedName>
        <fullName evidence="3">Asp23/Gls24 family envelope stress response protein</fullName>
    </recommendedName>
</protein>
<evidence type="ECO:0000256" key="1">
    <source>
        <dbReference type="ARBA" id="ARBA00005721"/>
    </source>
</evidence>
<sequence>MDSVKDQIRVADQVVAVIAGIAAQEIEEVAVGGSTTFYDEWTKRLGAKNNAKGIMVEIGDMGASITLWVSVRYGTIISKTCQHLQEKVKETVEFLTGLTVYEVNVRVEGLTIE</sequence>
<reference evidence="2" key="1">
    <citation type="submission" date="2015-03" db="EMBL/GenBank/DDBJ databases">
        <title>MIGS Cultured Bacterial/Archaeal sample from Brevibacillus laterosporus.</title>
        <authorList>
            <person name="Zeng D."/>
            <person name="Zhu L."/>
            <person name="Dong G."/>
            <person name="Ye W."/>
            <person name="Ren D."/>
            <person name="Wu L."/>
            <person name="Xu J."/>
            <person name="Li G."/>
            <person name="Guo L."/>
        </authorList>
    </citation>
    <scope>NUCLEOTIDE SEQUENCE</scope>
    <source>
        <strain evidence="2">B9</strain>
        <plasmid evidence="2">unnamed1</plasmid>
    </source>
</reference>
<dbReference type="AlphaFoldDB" id="A0A0F7C136"/>
<accession>A0A0F7C136</accession>
<dbReference type="EMBL" id="CP011075">
    <property type="protein sequence ID" value="AKF95213.1"/>
    <property type="molecule type" value="Genomic_DNA"/>
</dbReference>
<dbReference type="PANTHER" id="PTHR34297">
    <property type="entry name" value="HYPOTHETICAL CYTOSOLIC PROTEIN-RELATED"/>
    <property type="match status" value="1"/>
</dbReference>
<keyword evidence="2" id="KW-0614">Plasmid</keyword>
<dbReference type="RefSeq" id="WP_031414223.1">
    <property type="nucleotide sequence ID" value="NZ_CP011075.1"/>
</dbReference>
<evidence type="ECO:0000313" key="2">
    <source>
        <dbReference type="EMBL" id="AKF95213.1"/>
    </source>
</evidence>
<dbReference type="InterPro" id="IPR005531">
    <property type="entry name" value="Asp23"/>
</dbReference>
<dbReference type="Pfam" id="PF03780">
    <property type="entry name" value="Asp23"/>
    <property type="match status" value="1"/>
</dbReference>
<proteinExistence type="inferred from homology"/>
<gene>
    <name evidence="2" type="ORF">EX87_16365</name>
</gene>